<name>A0ABS7DBE5_9BACL</name>
<dbReference type="Gene3D" id="3.30.1490.20">
    <property type="entry name" value="ATP-grasp fold, A domain"/>
    <property type="match status" value="1"/>
</dbReference>
<keyword evidence="4" id="KW-1185">Reference proteome</keyword>
<dbReference type="InterPro" id="IPR002192">
    <property type="entry name" value="PPDK_AMP/ATP-bd"/>
</dbReference>
<evidence type="ECO:0000313" key="4">
    <source>
        <dbReference type="Proteomes" id="UP000812277"/>
    </source>
</evidence>
<feature type="domain" description="PEP-utilising enzyme mobile" evidence="1">
    <location>
        <begin position="781"/>
        <end position="851"/>
    </location>
</feature>
<dbReference type="Pfam" id="PF00391">
    <property type="entry name" value="PEP-utilizers"/>
    <property type="match status" value="1"/>
</dbReference>
<feature type="domain" description="Pyruvate phosphate dikinase AMP/ATP-binding" evidence="2">
    <location>
        <begin position="236"/>
        <end position="282"/>
    </location>
</feature>
<accession>A0ABS7DBE5</accession>
<dbReference type="SUPFAM" id="SSF56059">
    <property type="entry name" value="Glutathione synthetase ATP-binding domain-like"/>
    <property type="match status" value="1"/>
</dbReference>
<proteinExistence type="predicted"/>
<feature type="domain" description="Pyruvate phosphate dikinase AMP/ATP-binding" evidence="2">
    <location>
        <begin position="27"/>
        <end position="232"/>
    </location>
</feature>
<evidence type="ECO:0000259" key="2">
    <source>
        <dbReference type="Pfam" id="PF01326"/>
    </source>
</evidence>
<dbReference type="InterPro" id="IPR036637">
    <property type="entry name" value="Phosphohistidine_dom_sf"/>
</dbReference>
<reference evidence="3 4" key="1">
    <citation type="submission" date="2021-07" db="EMBL/GenBank/DDBJ databases">
        <title>Paenibacillus radiodurans sp. nov., isolated from the southeastern edge of Tengger Desert.</title>
        <authorList>
            <person name="Zhang G."/>
        </authorList>
    </citation>
    <scope>NUCLEOTIDE SEQUENCE [LARGE SCALE GENOMIC DNA]</scope>
    <source>
        <strain evidence="3 4">DT7-4</strain>
    </source>
</reference>
<dbReference type="PANTHER" id="PTHR43615">
    <property type="entry name" value="PHOSPHOENOLPYRUVATE SYNTHASE-RELATED"/>
    <property type="match status" value="1"/>
</dbReference>
<evidence type="ECO:0008006" key="5">
    <source>
        <dbReference type="Google" id="ProtNLM"/>
    </source>
</evidence>
<dbReference type="EMBL" id="JAHZIJ010000021">
    <property type="protein sequence ID" value="MBW7477205.1"/>
    <property type="molecule type" value="Genomic_DNA"/>
</dbReference>
<dbReference type="InterPro" id="IPR008279">
    <property type="entry name" value="PEP-util_enz_mobile_dom"/>
</dbReference>
<comment type="caution">
    <text evidence="3">The sequence shown here is derived from an EMBL/GenBank/DDBJ whole genome shotgun (WGS) entry which is preliminary data.</text>
</comment>
<gene>
    <name evidence="3" type="ORF">K0T92_21035</name>
</gene>
<evidence type="ECO:0000313" key="3">
    <source>
        <dbReference type="EMBL" id="MBW7477205.1"/>
    </source>
</evidence>
<dbReference type="Proteomes" id="UP000812277">
    <property type="component" value="Unassembled WGS sequence"/>
</dbReference>
<dbReference type="PANTHER" id="PTHR43615:SF1">
    <property type="entry name" value="PPDK_N DOMAIN-CONTAINING PROTEIN"/>
    <property type="match status" value="1"/>
</dbReference>
<dbReference type="SUPFAM" id="SSF52009">
    <property type="entry name" value="Phosphohistidine domain"/>
    <property type="match status" value="1"/>
</dbReference>
<evidence type="ECO:0000259" key="1">
    <source>
        <dbReference type="Pfam" id="PF00391"/>
    </source>
</evidence>
<protein>
    <recommendedName>
        <fullName evidence="5">Phosphoenolpyruvate synthase</fullName>
    </recommendedName>
</protein>
<dbReference type="RefSeq" id="WP_219874455.1">
    <property type="nucleotide sequence ID" value="NZ_JAHZIJ010000021.1"/>
</dbReference>
<organism evidence="3 4">
    <name type="scientific">Paenibacillus oenotherae</name>
    <dbReference type="NCBI Taxonomy" id="1435645"/>
    <lineage>
        <taxon>Bacteria</taxon>
        <taxon>Bacillati</taxon>
        <taxon>Bacillota</taxon>
        <taxon>Bacilli</taxon>
        <taxon>Bacillales</taxon>
        <taxon>Paenibacillaceae</taxon>
        <taxon>Paenibacillus</taxon>
    </lineage>
</organism>
<dbReference type="Pfam" id="PF01326">
    <property type="entry name" value="PPDK_N"/>
    <property type="match status" value="2"/>
</dbReference>
<dbReference type="InterPro" id="IPR051549">
    <property type="entry name" value="PEP_Utilizing_Enz"/>
</dbReference>
<dbReference type="Gene3D" id="3.50.30.10">
    <property type="entry name" value="Phosphohistidine domain"/>
    <property type="match status" value="1"/>
</dbReference>
<dbReference type="InterPro" id="IPR013815">
    <property type="entry name" value="ATP_grasp_subdomain_1"/>
</dbReference>
<sequence>MSAQKAASRSPQPLLLHLSQDEADTAAVGGKAARLMELHRLHYPVPHGFVLTVPAFQLYCDFNHIDVLDPDSNRDMQSERIMSGEFPLALREAVDSALLHYAFDQYAVRSSSVAEDGAEHSMAGQFETYLSVVSDDVYDRIQACWSSMFSAAVAAYSEKSDIGHSVQMGVIVQEQKHPQYAGVLFTMNPITKDTDHLIIEWVDGLGDKLVAGEVTPERAIVSRMTGQIPRQTSDPLLADALSRLVKLALKIEHDYGFPIDIEWCIDGYEVVILQVRPITGLKGRHMVLWTNVNMVENFPSVVTPFTWSIVDQFYQHYTRRMLGLFGWSDRQLSQIRSVVDHTTGIHAGRIYYNLSHWYEGAYLLPIGPLLKTLLDNFIGQYVPFQFEPRSDLPVKSRSGGFKALRYSAFGCQFVKLWATASRRVQQYETDFYAQRQIWRSDGYEGKSLDHLLQVLDTVMNRFVSRYYDRPAVVDLLAAIFPGGLKLLIKRWVKDAGINTDLAAVHVMQTDDIRSLEPTRLIEEQAAIIGTLPQLQRLLSEGRYEELEGQLQGEALHKFQRFMDEFGGRCYHDCTIVSPTFEERHDLYWQLVHKYQEAAGPRAASDEHSSSSHDIDWIGGINRSLSFWKRLAFRFMLRHTHGAIRLREKSRIIRSLLFGEIRQIALEIGKRLVEKGHLGQNDHIFYLRWNEIEELAYGKYQFPETIPQLIALRQEAHKNNEKVDPPGLFMREQGIYYEVKEADSGGNEAHEESRLVGVAVSGGRIKGRARIIFDPVQDQRLQPGDILVTRSTDPGWTPLFKIAGGLILEKGGMLSHGAIVAREFGIPAITAVEKATVLITDGDLLILNGDTGEIEWIERASRQTAV</sequence>
<dbReference type="Gene3D" id="3.30.470.20">
    <property type="entry name" value="ATP-grasp fold, B domain"/>
    <property type="match status" value="2"/>
</dbReference>